<feature type="compositionally biased region" description="Polar residues" evidence="1">
    <location>
        <begin position="184"/>
        <end position="194"/>
    </location>
</feature>
<dbReference type="Proteomes" id="UP001360953">
    <property type="component" value="Unassembled WGS sequence"/>
</dbReference>
<organism evidence="2 3">
    <name type="scientific">Phyllosticta citribraziliensis</name>
    <dbReference type="NCBI Taxonomy" id="989973"/>
    <lineage>
        <taxon>Eukaryota</taxon>
        <taxon>Fungi</taxon>
        <taxon>Dikarya</taxon>
        <taxon>Ascomycota</taxon>
        <taxon>Pezizomycotina</taxon>
        <taxon>Dothideomycetes</taxon>
        <taxon>Dothideomycetes incertae sedis</taxon>
        <taxon>Botryosphaeriales</taxon>
        <taxon>Phyllostictaceae</taxon>
        <taxon>Phyllosticta</taxon>
    </lineage>
</organism>
<name>A0ABR1LSM4_9PEZI</name>
<dbReference type="GeneID" id="92036882"/>
<accession>A0ABR1LSM4</accession>
<sequence length="303" mass="33856">MEFPTASIDVAQVKLSCPPAWKTACEASVQIMGNGLLEQPFHRAHRLAWEKDFDDQCGHNNPSRKRKYDGAFRIDNASQRSGQAQLGSISVSRVGSGGGDAGSFAHGSGLATSSVTVPVYTEQISEHNPYPGNSSDFVTLEYDPNEEHSSDSESDSEEEYDSDEELYDEDFEYEPANSHPPWTRTMSPSLNPSQHSTPPEVLKWVYWPPIYDSLDHIRHNIGARYPMIKIVCVKAAMAQISFVDLSTYRFPYGAMGRLRPLTRPRALPYRHVLPGRARGRTPSPLQQVQVCKYPDGSRDKHEG</sequence>
<protein>
    <submittedName>
        <fullName evidence="2">Uncharacterized protein</fullName>
    </submittedName>
</protein>
<gene>
    <name evidence="2" type="ORF">J3D65DRAFT_694253</name>
</gene>
<comment type="caution">
    <text evidence="2">The sequence shown here is derived from an EMBL/GenBank/DDBJ whole genome shotgun (WGS) entry which is preliminary data.</text>
</comment>
<proteinExistence type="predicted"/>
<dbReference type="RefSeq" id="XP_066655853.1">
    <property type="nucleotide sequence ID" value="XM_066803976.1"/>
</dbReference>
<feature type="compositionally biased region" description="Acidic residues" evidence="1">
    <location>
        <begin position="152"/>
        <end position="173"/>
    </location>
</feature>
<evidence type="ECO:0000313" key="3">
    <source>
        <dbReference type="Proteomes" id="UP001360953"/>
    </source>
</evidence>
<evidence type="ECO:0000313" key="2">
    <source>
        <dbReference type="EMBL" id="KAK7538166.1"/>
    </source>
</evidence>
<reference evidence="2 3" key="1">
    <citation type="submission" date="2024-04" db="EMBL/GenBank/DDBJ databases">
        <title>Phyllosticta paracitricarpa is synonymous to the EU quarantine fungus P. citricarpa based on phylogenomic analyses.</title>
        <authorList>
            <consortium name="Lawrence Berkeley National Laboratory"/>
            <person name="Van ingen-buijs V.A."/>
            <person name="Van westerhoven A.C."/>
            <person name="Haridas S."/>
            <person name="Skiadas P."/>
            <person name="Martin F."/>
            <person name="Groenewald J.Z."/>
            <person name="Crous P.W."/>
            <person name="Seidl M.F."/>
        </authorList>
    </citation>
    <scope>NUCLEOTIDE SEQUENCE [LARGE SCALE GENOMIC DNA]</scope>
    <source>
        <strain evidence="2 3">CPC 17464</strain>
    </source>
</reference>
<evidence type="ECO:0000256" key="1">
    <source>
        <dbReference type="SAM" id="MobiDB-lite"/>
    </source>
</evidence>
<feature type="region of interest" description="Disordered" evidence="1">
    <location>
        <begin position="125"/>
        <end position="194"/>
    </location>
</feature>
<keyword evidence="3" id="KW-1185">Reference proteome</keyword>
<dbReference type="EMBL" id="JBBPEH010000005">
    <property type="protein sequence ID" value="KAK7538166.1"/>
    <property type="molecule type" value="Genomic_DNA"/>
</dbReference>